<dbReference type="OrthoDB" id="1111895at2759"/>
<comment type="caution">
    <text evidence="1">The sequence shown here is derived from an EMBL/GenBank/DDBJ whole genome shotgun (WGS) entry which is preliminary data.</text>
</comment>
<sequence>MMLMNYRGWQVIAPLAHGSFITFYAVEAASLVQHLSSSFRLISLDQHAYATIDFWLKYVTMVVGFKTSNRPDVTSLFSVAEISILLYGSHIWRDVVCADVVYFLIMSETSYFLLSGGLLSASRYHKLIERLISLQVQRSSTGFVVNQLKHYMLASPVSNLSAASGFLHFLKTDSRYVSAYWVTKQHEDVHRKSEEAGYTSLAIASSEWDWFSCLLLYLHIQLVDSVVLFSGSQAALLLHDLQWQQSFPSLAIQGLNRAFAITDHIIVAGSGWFKSILDLLYCSLPRPPEIPQFTWFSSPRCKFLAS</sequence>
<dbReference type="EMBL" id="JAAMPC010000001">
    <property type="protein sequence ID" value="KAG2331664.1"/>
    <property type="molecule type" value="Genomic_DNA"/>
</dbReference>
<organism evidence="1 2">
    <name type="scientific">Brassica carinata</name>
    <name type="common">Ethiopian mustard</name>
    <name type="synonym">Abyssinian cabbage</name>
    <dbReference type="NCBI Taxonomy" id="52824"/>
    <lineage>
        <taxon>Eukaryota</taxon>
        <taxon>Viridiplantae</taxon>
        <taxon>Streptophyta</taxon>
        <taxon>Embryophyta</taxon>
        <taxon>Tracheophyta</taxon>
        <taxon>Spermatophyta</taxon>
        <taxon>Magnoliopsida</taxon>
        <taxon>eudicotyledons</taxon>
        <taxon>Gunneridae</taxon>
        <taxon>Pentapetalae</taxon>
        <taxon>rosids</taxon>
        <taxon>malvids</taxon>
        <taxon>Brassicales</taxon>
        <taxon>Brassicaceae</taxon>
        <taxon>Brassiceae</taxon>
        <taxon>Brassica</taxon>
    </lineage>
</organism>
<dbReference type="Proteomes" id="UP000886595">
    <property type="component" value="Unassembled WGS sequence"/>
</dbReference>
<proteinExistence type="predicted"/>
<reference evidence="1 2" key="1">
    <citation type="submission" date="2020-02" db="EMBL/GenBank/DDBJ databases">
        <authorList>
            <person name="Ma Q."/>
            <person name="Huang Y."/>
            <person name="Song X."/>
            <person name="Pei D."/>
        </authorList>
    </citation>
    <scope>NUCLEOTIDE SEQUENCE [LARGE SCALE GENOMIC DNA]</scope>
    <source>
        <strain evidence="1">Sxm20200214</strain>
        <tissue evidence="1">Leaf</tissue>
    </source>
</reference>
<dbReference type="AlphaFoldDB" id="A0A8X7WIV1"/>
<keyword evidence="2" id="KW-1185">Reference proteome</keyword>
<name>A0A8X7WIV1_BRACI</name>
<evidence type="ECO:0000313" key="2">
    <source>
        <dbReference type="Proteomes" id="UP000886595"/>
    </source>
</evidence>
<protein>
    <submittedName>
        <fullName evidence="1">Uncharacterized protein</fullName>
    </submittedName>
</protein>
<evidence type="ECO:0000313" key="1">
    <source>
        <dbReference type="EMBL" id="KAG2331664.1"/>
    </source>
</evidence>
<gene>
    <name evidence="1" type="ORF">Bca52824_002844</name>
</gene>
<accession>A0A8X7WIV1</accession>